<dbReference type="Proteomes" id="UP000289340">
    <property type="component" value="Chromosome 10"/>
</dbReference>
<dbReference type="SUPFAM" id="SSF47699">
    <property type="entry name" value="Bifunctional inhibitor/lipid-transfer protein/seed storage 2S albumin"/>
    <property type="match status" value="1"/>
</dbReference>
<keyword evidence="4" id="KW-1185">Reference proteome</keyword>
<protein>
    <submittedName>
        <fullName evidence="3">Putative lipid-transfer protein DIR1</fullName>
    </submittedName>
</protein>
<evidence type="ECO:0000313" key="4">
    <source>
        <dbReference type="Proteomes" id="UP000289340"/>
    </source>
</evidence>
<organism evidence="3 4">
    <name type="scientific">Glycine soja</name>
    <name type="common">Wild soybean</name>
    <dbReference type="NCBI Taxonomy" id="3848"/>
    <lineage>
        <taxon>Eukaryota</taxon>
        <taxon>Viridiplantae</taxon>
        <taxon>Streptophyta</taxon>
        <taxon>Embryophyta</taxon>
        <taxon>Tracheophyta</taxon>
        <taxon>Spermatophyta</taxon>
        <taxon>Magnoliopsida</taxon>
        <taxon>eudicotyledons</taxon>
        <taxon>Gunneridae</taxon>
        <taxon>Pentapetalae</taxon>
        <taxon>rosids</taxon>
        <taxon>fabids</taxon>
        <taxon>Fabales</taxon>
        <taxon>Fabaceae</taxon>
        <taxon>Papilionoideae</taxon>
        <taxon>50 kb inversion clade</taxon>
        <taxon>NPAAA clade</taxon>
        <taxon>indigoferoid/millettioid clade</taxon>
        <taxon>Phaseoleae</taxon>
        <taxon>Glycine</taxon>
        <taxon>Glycine subgen. Soja</taxon>
    </lineage>
</organism>
<dbReference type="GO" id="GO:0009627">
    <property type="term" value="P:systemic acquired resistance"/>
    <property type="evidence" value="ECO:0007669"/>
    <property type="project" value="InterPro"/>
</dbReference>
<evidence type="ECO:0000259" key="2">
    <source>
        <dbReference type="SMART" id="SM00499"/>
    </source>
</evidence>
<sequence length="103" mass="10821">MNMYMKQMIVGVALVVVVAALISVNGQSSTCNVSMSDLLTCKPAVTPPNPPPPTPECCSVLSHADLPCLCPYKNSPLLPSLGIDPKLALQLPAKCNLPHPPNC</sequence>
<gene>
    <name evidence="3" type="ORF">D0Y65_028524</name>
</gene>
<dbReference type="PANTHER" id="PTHR33122">
    <property type="entry name" value="LIPID BINDING PROTEIN-RELATED"/>
    <property type="match status" value="1"/>
</dbReference>
<dbReference type="SMART" id="SM00499">
    <property type="entry name" value="AAI"/>
    <property type="match status" value="1"/>
</dbReference>
<comment type="caution">
    <text evidence="3">The sequence shown here is derived from an EMBL/GenBank/DDBJ whole genome shotgun (WGS) entry which is preliminary data.</text>
</comment>
<dbReference type="Pfam" id="PF14368">
    <property type="entry name" value="LTP_2"/>
    <property type="match status" value="1"/>
</dbReference>
<evidence type="ECO:0000256" key="1">
    <source>
        <dbReference type="SAM" id="SignalP"/>
    </source>
</evidence>
<keyword evidence="1" id="KW-0732">Signal</keyword>
<dbReference type="AlphaFoldDB" id="A0A445IUP5"/>
<dbReference type="GO" id="GO:0005504">
    <property type="term" value="F:fatty acid binding"/>
    <property type="evidence" value="ECO:0007669"/>
    <property type="project" value="InterPro"/>
</dbReference>
<dbReference type="CDD" id="cd04660">
    <property type="entry name" value="nsLTP_like"/>
    <property type="match status" value="1"/>
</dbReference>
<dbReference type="EMBL" id="QZWG01000010">
    <property type="protein sequence ID" value="RZB89815.1"/>
    <property type="molecule type" value="Genomic_DNA"/>
</dbReference>
<reference evidence="3 4" key="1">
    <citation type="submission" date="2018-09" db="EMBL/GenBank/DDBJ databases">
        <title>A high-quality reference genome of wild soybean provides a powerful tool to mine soybean genomes.</title>
        <authorList>
            <person name="Xie M."/>
            <person name="Chung C.Y.L."/>
            <person name="Li M.-W."/>
            <person name="Wong F.-L."/>
            <person name="Chan T.-F."/>
            <person name="Lam H.-M."/>
        </authorList>
    </citation>
    <scope>NUCLEOTIDE SEQUENCE [LARGE SCALE GENOMIC DNA]</scope>
    <source>
        <strain evidence="4">cv. W05</strain>
        <tissue evidence="3">Hypocotyl of etiolated seedlings</tissue>
    </source>
</reference>
<evidence type="ECO:0000313" key="3">
    <source>
        <dbReference type="EMBL" id="RZB89815.1"/>
    </source>
</evidence>
<dbReference type="Gene3D" id="1.10.110.10">
    <property type="entry name" value="Plant lipid-transfer and hydrophobic proteins"/>
    <property type="match status" value="1"/>
</dbReference>
<feature type="signal peptide" evidence="1">
    <location>
        <begin position="1"/>
        <end position="26"/>
    </location>
</feature>
<dbReference type="PANTHER" id="PTHR33122:SF63">
    <property type="entry name" value="BIFUNCTIONAL INHIBITOR_PLANT LIPID TRANSFER PROTEIN_SEED STORAGE HELICAL DOMAIN-CONTAINING PROTEIN"/>
    <property type="match status" value="1"/>
</dbReference>
<dbReference type="InterPro" id="IPR039265">
    <property type="entry name" value="DIR1-like"/>
</dbReference>
<feature type="domain" description="Bifunctional inhibitor/plant lipid transfer protein/seed storage helical" evidence="2">
    <location>
        <begin position="31"/>
        <end position="103"/>
    </location>
</feature>
<proteinExistence type="predicted"/>
<name>A0A445IUP5_GLYSO</name>
<accession>A0A445IUP5</accession>
<dbReference type="InterPro" id="IPR016140">
    <property type="entry name" value="Bifunc_inhib/LTP/seed_store"/>
</dbReference>
<feature type="chain" id="PRO_5019533915" evidence="1">
    <location>
        <begin position="27"/>
        <end position="103"/>
    </location>
</feature>
<dbReference type="InterPro" id="IPR036312">
    <property type="entry name" value="Bifun_inhib/LTP/seed_sf"/>
</dbReference>
<dbReference type="InterPro" id="IPR044741">
    <property type="entry name" value="NsLTP-like"/>
</dbReference>